<organism evidence="1 2">
    <name type="scientific">Limosilactobacillus ingluviei DSM 15946</name>
    <dbReference type="NCBI Taxonomy" id="1423760"/>
    <lineage>
        <taxon>Bacteria</taxon>
        <taxon>Bacillati</taxon>
        <taxon>Bacillota</taxon>
        <taxon>Bacilli</taxon>
        <taxon>Lactobacillales</taxon>
        <taxon>Lactobacillaceae</taxon>
        <taxon>Limosilactobacillus</taxon>
    </lineage>
</organism>
<dbReference type="RefSeq" id="WP_056953769.1">
    <property type="nucleotide sequence ID" value="NZ_AZFK01000013.1"/>
</dbReference>
<protein>
    <submittedName>
        <fullName evidence="1">Uncharacterized protein</fullName>
    </submittedName>
</protein>
<reference evidence="1 2" key="1">
    <citation type="journal article" date="2015" name="Genome Announc.">
        <title>Expanding the biotechnology potential of lactobacilli through comparative genomics of 213 strains and associated genera.</title>
        <authorList>
            <person name="Sun Z."/>
            <person name="Harris H.M."/>
            <person name="McCann A."/>
            <person name="Guo C."/>
            <person name="Argimon S."/>
            <person name="Zhang W."/>
            <person name="Yang X."/>
            <person name="Jeffery I.B."/>
            <person name="Cooney J.C."/>
            <person name="Kagawa T.F."/>
            <person name="Liu W."/>
            <person name="Song Y."/>
            <person name="Salvetti E."/>
            <person name="Wrobel A."/>
            <person name="Rasinkangas P."/>
            <person name="Parkhill J."/>
            <person name="Rea M.C."/>
            <person name="O'Sullivan O."/>
            <person name="Ritari J."/>
            <person name="Douillard F.P."/>
            <person name="Paul Ross R."/>
            <person name="Yang R."/>
            <person name="Briner A.E."/>
            <person name="Felis G.E."/>
            <person name="de Vos W.M."/>
            <person name="Barrangou R."/>
            <person name="Klaenhammer T.R."/>
            <person name="Caufield P.W."/>
            <person name="Cui Y."/>
            <person name="Zhang H."/>
            <person name="O'Toole P.W."/>
        </authorList>
    </citation>
    <scope>NUCLEOTIDE SEQUENCE [LARGE SCALE GENOMIC DNA]</scope>
    <source>
        <strain evidence="1 2">DSM 15946</strain>
    </source>
</reference>
<evidence type="ECO:0000313" key="1">
    <source>
        <dbReference type="EMBL" id="KRL91957.1"/>
    </source>
</evidence>
<dbReference type="EMBL" id="AZFK01000013">
    <property type="protein sequence ID" value="KRL91957.1"/>
    <property type="molecule type" value="Genomic_DNA"/>
</dbReference>
<accession>A0A0R1ULV8</accession>
<sequence length="96" mass="10819">MFKRHRAGFLTANNLIALAILTVALTFLMVNVAAIKEQRQQMDQALTVARLAKEVSTQVATGQPEATISRQGLRAEATPNYVRVWKQQTLLKEWRP</sequence>
<proteinExistence type="predicted"/>
<comment type="caution">
    <text evidence="1">The sequence shown here is derived from an EMBL/GenBank/DDBJ whole genome shotgun (WGS) entry which is preliminary data.</text>
</comment>
<dbReference type="Proteomes" id="UP000050816">
    <property type="component" value="Unassembled WGS sequence"/>
</dbReference>
<dbReference type="AlphaFoldDB" id="A0A0R1ULV8"/>
<name>A0A0R1ULV8_9LACO</name>
<evidence type="ECO:0000313" key="2">
    <source>
        <dbReference type="Proteomes" id="UP000050816"/>
    </source>
</evidence>
<gene>
    <name evidence="1" type="ORF">FC43_GL000532</name>
</gene>